<dbReference type="InterPro" id="IPR013783">
    <property type="entry name" value="Ig-like_fold"/>
</dbReference>
<comment type="similarity">
    <text evidence="3">Belongs to the serine-aspartate repeat-containing protein (SDr) family.</text>
</comment>
<accession>A0ABR8NEB2</accession>
<dbReference type="EC" id="3.2.1.1" evidence="4"/>
<keyword evidence="6 8" id="KW-0732">Signal</keyword>
<feature type="domain" description="SD-repeat containing protein B" evidence="9">
    <location>
        <begin position="767"/>
        <end position="852"/>
    </location>
</feature>
<dbReference type="PANTHER" id="PTHR36108">
    <property type="entry name" value="COLOSSIN-B-RELATED"/>
    <property type="match status" value="1"/>
</dbReference>
<evidence type="ECO:0000313" key="11">
    <source>
        <dbReference type="Proteomes" id="UP000618818"/>
    </source>
</evidence>
<evidence type="ECO:0000313" key="10">
    <source>
        <dbReference type="EMBL" id="MBD3926478.1"/>
    </source>
</evidence>
<proteinExistence type="inferred from homology"/>
<gene>
    <name evidence="10" type="ORF">IEZ26_17775</name>
</gene>
<comment type="subcellular location">
    <subcellularLocation>
        <location evidence="2">Secreted</location>
    </subcellularLocation>
</comment>
<dbReference type="Proteomes" id="UP000618818">
    <property type="component" value="Unassembled WGS sequence"/>
</dbReference>
<feature type="chain" id="PRO_5046388255" description="alpha-amylase" evidence="8">
    <location>
        <begin position="30"/>
        <end position="2086"/>
    </location>
</feature>
<evidence type="ECO:0000256" key="1">
    <source>
        <dbReference type="ARBA" id="ARBA00000548"/>
    </source>
</evidence>
<evidence type="ECO:0000256" key="6">
    <source>
        <dbReference type="ARBA" id="ARBA00022729"/>
    </source>
</evidence>
<dbReference type="SUPFAM" id="SSF117074">
    <property type="entry name" value="Hypothetical protein PA1324"/>
    <property type="match status" value="1"/>
</dbReference>
<sequence>MAWPRLLRLLLVVALGLSPVALVPGAAHAADISISGTVTGTPYGAGTADPQQGVTVGLFLEGSYAAPIATDTTDADGTYAFANLEPGSFKLRAVKAAFKTTWYSGYFNPQDATLLTLNEGDHYTGISWNLADATTEISGTITGTPFGAGAADPLPGATVGLFREGDYAAPIATDTTNAEGAYAFADVAPGSYKVRAAKAEFKTTWYSGYFNPQDATLLPVDEGAHYTGISWNLADATTEISGTITGTPAGAGTADPLPGATVGLYVEGAYAAPVATDTTDALGAYAFPGVAPGSYKLRASKVQFKTTWYSGYFNPTDATTLPINPGDHYTGIAWNLGDATTEISGSITGTPYGANQATPLDAATVDLFVEGEYASPVATTTSVAGEYSFPALAAGSYKVRASKAGFKTTWYSGYFNPTDATVLPVNEGDHYTGISWNLADATTEISGTINGTPYGANQSSPQAGASVALFAQGSGTTPMATTVTDAQGDYTFPNVAPGTYELRASKDLFQTMWYSGTPLRTNATALPVTPGDHYTQISWHLPDATTSIEGQVFGTPWPDYQQTEIVGATVELFAVDNTTTPIATDTTAADGSYAFDGVAAGDYKLRFTKDGWQRQWYYYGTTADQATPITVSPGVHYTGVSVWLADASIGISGTITGWPFDASEGVALPGAQVALFTQGNTSTPLATVAAGAGGSYAFAGIDAGTYLIRASAPGYVTRWAYYATSAAQATPFVLAAGDHVQVDLALDDASTSLGGTVYATAYPSGEQTTLPGVTVKVFPAGATGGPPTATTTTGGNGKYQFTGLAAGSYKVQFVPPVSSDYGPVWYGGSATAADSSALEVTSGTHLTWVDAYLSDTSTSLAGTVNHGAPDNPVNGATVSVYSPGDTVTPVASTTTAANGSYSFVDLPAGNYLVKFSAATYATQWYYGSQTALGASQLGIQPGSHLTGIDAYLSVPGSDWEEISTPTITGLAEVGAVLTAVPGTWSPAPTTFHYQWAVGGADVAGATGSTFTVPTSAKGQKVTVTVYGVKAGFPQIPQTSAPLTIPSWKASDIPPALSAPTGTVAVSQVNADPSGVAISSTPVLGFPRSGADHVVISSGDANEAAAVGDPGTFISTNLEGAAGADGNDLTQLVLQVTPPSGSTCLLFDFVFASEEFPEYVGSSFNDVFTVETPSYSVAKVNGAISAPNNVAVDSAGNMVSINTVIGLASKPGTVLDGATPVLVASVPVVVGQSTPVVLSVQDIGDSAYDSAVFIDSFRFGSGGQCSSSVDPVVPISGPIPGISGGNAVGATLTAEPGSWAPDPVDLAYQWAVDGIDVPGATGPTFSVTGDHVGTTITVTVTGSKPGYQSVSRTSAGTDIPDGPAVTGPKPTITGTPALGSTLTAVPGDWLPAGVTLSYVWKADGLAVPGATGVTFVPGPDQVGKAITVSVTGALDGYASSTRTSDPTAGVAAGSLTTATPNLSAPVRVGQSVAASTGTWSPVPEEFSYQWRIDGVPVQGATGSTYLPDPSDLGKTLTVSVTGTRTGYTTATATSAGTVVAPGVLATDTPTVSGTPKVGETLTAAPGTWGPVPVNLAFQWRVDGTPVAGATTASFAVPADAVGKVVSVAVTGTKTGYAAATVVSSATAAVTPGTLSTGTPAVTGTATAGETLTAAPGTWGPVPVNLAFQWRADGTPIAGATAVTFLVPTDAVGKKISVAVTGTKAGYATATVVSGETAAVAPGVPPALTPGTPSVSGTAKVGETLTAAPGTWGPAPVDLAYQWRADGTPIGGATSSSLAVTPGMVGKKISVAVTGSKTGFPSATAVSGETTAVATGTLSAGTPSVSGTAKVGETLTAAPGSWGPGAVDLTYQWLRNGSAIPGATQVTYVLGAGDAGATVSVRVTGTKTGYDPSSATSAPTQTVATAVSTFSSTPVPQVSGIAQVGEKLTAVPGVWAPAGAQLTYQWLVNGTVLPGATTPVIYVAPGAVGKRFSVRVTGSLPGFTSATVTSAQTAAVVLGEIDGSTPKIKGTPKVGQKLKAIPGDWHPAGVTLTYQWKANGTKLKGATKKTLVIPAAAKGKRITVTVTATLAGYAKTSETSKKTLSVKG</sequence>
<dbReference type="Pfam" id="PF13620">
    <property type="entry name" value="CarboxypepD_reg"/>
    <property type="match status" value="6"/>
</dbReference>
<name>A0ABR8NEB2_9ACTN</name>
<comment type="catalytic activity">
    <reaction evidence="1">
        <text>Endohydrolysis of (1-&gt;4)-alpha-D-glucosidic linkages in polysaccharides containing three or more (1-&gt;4)-alpha-linked D-glucose units.</text>
        <dbReference type="EC" id="3.2.1.1"/>
    </reaction>
</comment>
<dbReference type="SUPFAM" id="SSF49478">
    <property type="entry name" value="Cna protein B-type domain"/>
    <property type="match status" value="6"/>
</dbReference>
<organism evidence="10 11">
    <name type="scientific">Nocardioides cavernae</name>
    <dbReference type="NCBI Taxonomy" id="1921566"/>
    <lineage>
        <taxon>Bacteria</taxon>
        <taxon>Bacillati</taxon>
        <taxon>Actinomycetota</taxon>
        <taxon>Actinomycetes</taxon>
        <taxon>Propionibacteriales</taxon>
        <taxon>Nocardioidaceae</taxon>
        <taxon>Nocardioides</taxon>
    </lineage>
</organism>
<dbReference type="Gene3D" id="2.60.40.1120">
    <property type="entry name" value="Carboxypeptidase-like, regulatory domain"/>
    <property type="match status" value="3"/>
</dbReference>
<keyword evidence="11" id="KW-1185">Reference proteome</keyword>
<dbReference type="NCBIfam" id="NF038133">
    <property type="entry name" value="choice_anch_L"/>
    <property type="match status" value="1"/>
</dbReference>
<dbReference type="SUPFAM" id="SSF49452">
    <property type="entry name" value="Starch-binding domain-like"/>
    <property type="match status" value="2"/>
</dbReference>
<evidence type="ECO:0000256" key="5">
    <source>
        <dbReference type="ARBA" id="ARBA00022525"/>
    </source>
</evidence>
<evidence type="ECO:0000256" key="2">
    <source>
        <dbReference type="ARBA" id="ARBA00004613"/>
    </source>
</evidence>
<dbReference type="RefSeq" id="WP_191196349.1">
    <property type="nucleotide sequence ID" value="NZ_JACXYZ010000003.1"/>
</dbReference>
<comment type="caution">
    <text evidence="10">The sequence shown here is derived from an EMBL/GenBank/DDBJ whole genome shotgun (WGS) entry which is preliminary data.</text>
</comment>
<dbReference type="Pfam" id="PF17210">
    <property type="entry name" value="SdrD_B"/>
    <property type="match status" value="1"/>
</dbReference>
<dbReference type="InterPro" id="IPR033764">
    <property type="entry name" value="Sdr_B"/>
</dbReference>
<evidence type="ECO:0000256" key="8">
    <source>
        <dbReference type="SAM" id="SignalP"/>
    </source>
</evidence>
<evidence type="ECO:0000256" key="4">
    <source>
        <dbReference type="ARBA" id="ARBA00012595"/>
    </source>
</evidence>
<protein>
    <recommendedName>
        <fullName evidence="4">alpha-amylase</fullName>
        <ecNumber evidence="4">3.2.1.1</ecNumber>
    </recommendedName>
    <alternativeName>
        <fullName evidence="7">1,4-alpha-D-glucan glucanohydrolase</fullName>
    </alternativeName>
</protein>
<dbReference type="PANTHER" id="PTHR36108:SF13">
    <property type="entry name" value="COLOSSIN-B-RELATED"/>
    <property type="match status" value="1"/>
</dbReference>
<dbReference type="Gene3D" id="2.60.40.2700">
    <property type="match status" value="10"/>
</dbReference>
<evidence type="ECO:0000256" key="7">
    <source>
        <dbReference type="ARBA" id="ARBA00030238"/>
    </source>
</evidence>
<evidence type="ECO:0000259" key="9">
    <source>
        <dbReference type="Pfam" id="PF17210"/>
    </source>
</evidence>
<dbReference type="InterPro" id="IPR013784">
    <property type="entry name" value="Carb-bd-like_fold"/>
</dbReference>
<dbReference type="EMBL" id="JACXYZ010000003">
    <property type="protein sequence ID" value="MBD3926478.1"/>
    <property type="molecule type" value="Genomic_DNA"/>
</dbReference>
<keyword evidence="5" id="KW-0964">Secreted</keyword>
<dbReference type="InterPro" id="IPR049804">
    <property type="entry name" value="Choice_anch_L"/>
</dbReference>
<reference evidence="10 11" key="1">
    <citation type="submission" date="2020-09" db="EMBL/GenBank/DDBJ databases">
        <title>novel species in genus Nocardioides.</title>
        <authorList>
            <person name="Zhang G."/>
        </authorList>
    </citation>
    <scope>NUCLEOTIDE SEQUENCE [LARGE SCALE GENOMIC DNA]</scope>
    <source>
        <strain evidence="10 11">KCTC 39551</strain>
    </source>
</reference>
<feature type="signal peptide" evidence="8">
    <location>
        <begin position="1"/>
        <end position="29"/>
    </location>
</feature>
<dbReference type="Gene3D" id="2.60.40.10">
    <property type="entry name" value="Immunoglobulins"/>
    <property type="match status" value="6"/>
</dbReference>
<evidence type="ECO:0000256" key="3">
    <source>
        <dbReference type="ARBA" id="ARBA00007257"/>
    </source>
</evidence>